<evidence type="ECO:0000256" key="5">
    <source>
        <dbReference type="ARBA" id="ARBA00022792"/>
    </source>
</evidence>
<keyword evidence="3" id="KW-0808">Transferase</keyword>
<dbReference type="PANTHER" id="PTHR12497">
    <property type="entry name" value="TAZ PROTEIN TAFAZZIN"/>
    <property type="match status" value="1"/>
</dbReference>
<evidence type="ECO:0000256" key="9">
    <source>
        <dbReference type="ARBA" id="ARBA00023315"/>
    </source>
</evidence>
<name>A0A1I8AA94_9BILA</name>
<dbReference type="SUPFAM" id="SSF69593">
    <property type="entry name" value="Glycerol-3-phosphate (1)-acyltransferase"/>
    <property type="match status" value="1"/>
</dbReference>
<keyword evidence="7" id="KW-0496">Mitochondrion</keyword>
<dbReference type="GO" id="GO:0005741">
    <property type="term" value="C:mitochondrial outer membrane"/>
    <property type="evidence" value="ECO:0007669"/>
    <property type="project" value="UniProtKB-SubCell"/>
</dbReference>
<comment type="catalytic activity">
    <reaction evidence="12">
        <text>1,2-di-(9Z-octadecenoyl)-sn-glycero-3-phosphocholine + 1-hexadecanoyl-sn-glycero-3-phosphocholine = 1-hexadecanoyl-2-(9Z-octadecenoyl)-sn-glycero-3-phosphocholine + 1-(9Z-octadecenoyl)-sn-glycero-3-phosphocholine</text>
        <dbReference type="Rhea" id="RHEA:43816"/>
        <dbReference type="ChEBI" id="CHEBI:28610"/>
        <dbReference type="ChEBI" id="CHEBI:72998"/>
        <dbReference type="ChEBI" id="CHEBI:73001"/>
        <dbReference type="ChEBI" id="CHEBI:74669"/>
    </reaction>
    <physiologicalReaction direction="left-to-right" evidence="12">
        <dbReference type="Rhea" id="RHEA:43817"/>
    </physiologicalReaction>
    <physiologicalReaction direction="right-to-left" evidence="12">
        <dbReference type="Rhea" id="RHEA:43818"/>
    </physiologicalReaction>
</comment>
<comment type="catalytic activity">
    <reaction evidence="11">
        <text>1'-[1,2-diacyl-sn-glycero-3-phospho],3'-[1-acyl-sn-glycero-3-phospho]-glycerol + a 1,2-diacyl-sn-glycero-3-phosphocholine = a cardiolipin + a 1-acyl-sn-glycero-3-phosphocholine</text>
        <dbReference type="Rhea" id="RHEA:33731"/>
        <dbReference type="ChEBI" id="CHEBI:57643"/>
        <dbReference type="ChEBI" id="CHEBI:58168"/>
        <dbReference type="ChEBI" id="CHEBI:62237"/>
        <dbReference type="ChEBI" id="CHEBI:64743"/>
    </reaction>
    <physiologicalReaction direction="left-to-right" evidence="11">
        <dbReference type="Rhea" id="RHEA:33732"/>
    </physiologicalReaction>
    <physiologicalReaction direction="right-to-left" evidence="11">
        <dbReference type="Rhea" id="RHEA:33733"/>
    </physiologicalReaction>
</comment>
<dbReference type="GO" id="GO:0007007">
    <property type="term" value="P:inner mitochondrial membrane organization"/>
    <property type="evidence" value="ECO:0007669"/>
    <property type="project" value="TreeGrafter"/>
</dbReference>
<dbReference type="PANTHER" id="PTHR12497:SF0">
    <property type="entry name" value="TAFAZZIN"/>
    <property type="match status" value="1"/>
</dbReference>
<accession>A0A1I8AA94</accession>
<dbReference type="GO" id="GO:0005743">
    <property type="term" value="C:mitochondrial inner membrane"/>
    <property type="evidence" value="ECO:0007669"/>
    <property type="project" value="UniProtKB-SubCell"/>
</dbReference>
<organism evidence="15 16">
    <name type="scientific">Steinernema glaseri</name>
    <dbReference type="NCBI Taxonomy" id="37863"/>
    <lineage>
        <taxon>Eukaryota</taxon>
        <taxon>Metazoa</taxon>
        <taxon>Ecdysozoa</taxon>
        <taxon>Nematoda</taxon>
        <taxon>Chromadorea</taxon>
        <taxon>Rhabditida</taxon>
        <taxon>Tylenchina</taxon>
        <taxon>Panagrolaimomorpha</taxon>
        <taxon>Strongyloidoidea</taxon>
        <taxon>Steinernematidae</taxon>
        <taxon>Steinernema</taxon>
    </lineage>
</organism>
<dbReference type="WBParaSite" id="L893_g3684.t2">
    <property type="protein sequence ID" value="L893_g3684.t2"/>
    <property type="gene ID" value="L893_g3684"/>
</dbReference>
<evidence type="ECO:0000256" key="6">
    <source>
        <dbReference type="ARBA" id="ARBA00023098"/>
    </source>
</evidence>
<evidence type="ECO:0000256" key="7">
    <source>
        <dbReference type="ARBA" id="ARBA00023128"/>
    </source>
</evidence>
<evidence type="ECO:0000256" key="11">
    <source>
        <dbReference type="ARBA" id="ARBA00047906"/>
    </source>
</evidence>
<evidence type="ECO:0000256" key="13">
    <source>
        <dbReference type="RuleBase" id="RU365062"/>
    </source>
</evidence>
<dbReference type="PRINTS" id="PR00979">
    <property type="entry name" value="TAFAZZIN"/>
</dbReference>
<reference evidence="16" key="1">
    <citation type="submission" date="2016-11" db="UniProtKB">
        <authorList>
            <consortium name="WormBaseParasite"/>
        </authorList>
    </citation>
    <scope>IDENTIFICATION</scope>
</reference>
<dbReference type="SMART" id="SM00563">
    <property type="entry name" value="PlsC"/>
    <property type="match status" value="1"/>
</dbReference>
<evidence type="ECO:0000256" key="4">
    <source>
        <dbReference type="ARBA" id="ARBA00022787"/>
    </source>
</evidence>
<comment type="subcellular location">
    <subcellularLocation>
        <location evidence="1">Mitochondrion inner membrane</location>
        <topology evidence="1">Peripheral membrane protein</topology>
        <orientation evidence="1">Intermembrane side</orientation>
    </subcellularLocation>
    <subcellularLocation>
        <location evidence="10">Mitochondrion outer membrane</location>
        <topology evidence="10">Peripheral membrane protein</topology>
        <orientation evidence="10">Intermembrane side</orientation>
    </subcellularLocation>
</comment>
<evidence type="ECO:0000256" key="2">
    <source>
        <dbReference type="ARBA" id="ARBA00010524"/>
    </source>
</evidence>
<evidence type="ECO:0000313" key="16">
    <source>
        <dbReference type="WBParaSite" id="L893_g3684.t2"/>
    </source>
</evidence>
<keyword evidence="5" id="KW-0999">Mitochondrion inner membrane</keyword>
<keyword evidence="6" id="KW-0443">Lipid metabolism</keyword>
<sequence length="261" mass="29930">MTTPSSPPDRFNFPWPFPKKESLLYRLKSNIAMCTVQLLSKTLFAANVNKMVIRNKDVLVKHIANTSRPLLTISNHRCNIDDPLLWSTLTWREFFANISRYRYTLAAHNICFTKAWHTTLFSLGRCVPIVRGAGVKQEGMDFCIEKLDERKWVHVFPEGKVTPQPIRIKWGVARLAMEAKLPPIVLPIWVTGMDTVWPNEKPYYPRFGHSVEVTVGEPLDMQKILPTLRTSTEIDRRKELADIIQGKLFSLGEAVGVRSQN</sequence>
<dbReference type="GO" id="GO:0035965">
    <property type="term" value="P:cardiolipin acyl-chain remodeling"/>
    <property type="evidence" value="ECO:0007669"/>
    <property type="project" value="TreeGrafter"/>
</dbReference>
<dbReference type="GO" id="GO:0047184">
    <property type="term" value="F:1-acylglycerophosphocholine O-acyltransferase activity"/>
    <property type="evidence" value="ECO:0007669"/>
    <property type="project" value="TreeGrafter"/>
</dbReference>
<protein>
    <recommendedName>
        <fullName evidence="13">Tafazzin family protein</fullName>
    </recommendedName>
</protein>
<keyword evidence="8" id="KW-0472">Membrane</keyword>
<proteinExistence type="inferred from homology"/>
<dbReference type="Pfam" id="PF01553">
    <property type="entry name" value="Acyltransferase"/>
    <property type="match status" value="1"/>
</dbReference>
<evidence type="ECO:0000256" key="8">
    <source>
        <dbReference type="ARBA" id="ARBA00023136"/>
    </source>
</evidence>
<evidence type="ECO:0000256" key="3">
    <source>
        <dbReference type="ARBA" id="ARBA00022679"/>
    </source>
</evidence>
<evidence type="ECO:0000259" key="14">
    <source>
        <dbReference type="SMART" id="SM00563"/>
    </source>
</evidence>
<keyword evidence="15" id="KW-1185">Reference proteome</keyword>
<comment type="similarity">
    <text evidence="2 13">Belongs to the taffazin family.</text>
</comment>
<dbReference type="AlphaFoldDB" id="A0A1I8AA94"/>
<evidence type="ECO:0000256" key="10">
    <source>
        <dbReference type="ARBA" id="ARBA00024323"/>
    </source>
</evidence>
<feature type="domain" description="Phospholipid/glycerol acyltransferase" evidence="14">
    <location>
        <begin position="70"/>
        <end position="193"/>
    </location>
</feature>
<evidence type="ECO:0000313" key="15">
    <source>
        <dbReference type="Proteomes" id="UP000095287"/>
    </source>
</evidence>
<dbReference type="InterPro" id="IPR002123">
    <property type="entry name" value="Plipid/glycerol_acylTrfase"/>
</dbReference>
<dbReference type="InterPro" id="IPR000872">
    <property type="entry name" value="Tafazzin"/>
</dbReference>
<evidence type="ECO:0000256" key="12">
    <source>
        <dbReference type="ARBA" id="ARBA00049543"/>
    </source>
</evidence>
<dbReference type="Proteomes" id="UP000095287">
    <property type="component" value="Unplaced"/>
</dbReference>
<keyword evidence="4" id="KW-1000">Mitochondrion outer membrane</keyword>
<dbReference type="CDD" id="cd07989">
    <property type="entry name" value="LPLAT_AGPAT-like"/>
    <property type="match status" value="1"/>
</dbReference>
<evidence type="ECO:0000256" key="1">
    <source>
        <dbReference type="ARBA" id="ARBA00004137"/>
    </source>
</evidence>
<keyword evidence="9" id="KW-0012">Acyltransferase</keyword>